<dbReference type="NCBIfam" id="TIGR02962">
    <property type="entry name" value="hdxy_isourate"/>
    <property type="match status" value="1"/>
</dbReference>
<dbReference type="SUPFAM" id="SSF49472">
    <property type="entry name" value="Transthyretin (synonym: prealbumin)"/>
    <property type="match status" value="1"/>
</dbReference>
<keyword evidence="7 9" id="KW-0659">Purine metabolism</keyword>
<dbReference type="InterPro" id="IPR014306">
    <property type="entry name" value="Hydroxyisourate_hydrolase"/>
</dbReference>
<organism evidence="11 12">
    <name type="scientific">Congregibacter variabilis</name>
    <dbReference type="NCBI Taxonomy" id="3081200"/>
    <lineage>
        <taxon>Bacteria</taxon>
        <taxon>Pseudomonadati</taxon>
        <taxon>Pseudomonadota</taxon>
        <taxon>Gammaproteobacteria</taxon>
        <taxon>Cellvibrionales</taxon>
        <taxon>Halieaceae</taxon>
        <taxon>Congregibacter</taxon>
    </lineage>
</organism>
<feature type="domain" description="Transthyretin/hydroxyisourate hydrolase" evidence="10">
    <location>
        <begin position="1"/>
        <end position="112"/>
    </location>
</feature>
<evidence type="ECO:0000313" key="12">
    <source>
        <dbReference type="Proteomes" id="UP001626537"/>
    </source>
</evidence>
<evidence type="ECO:0000313" key="11">
    <source>
        <dbReference type="EMBL" id="WOJ94092.1"/>
    </source>
</evidence>
<dbReference type="PANTHER" id="PTHR10395:SF7">
    <property type="entry name" value="5-HYDROXYISOURATE HYDROLASE"/>
    <property type="match status" value="1"/>
</dbReference>
<dbReference type="Gene3D" id="2.60.40.180">
    <property type="entry name" value="Transthyretin/hydroxyisourate hydrolase domain"/>
    <property type="match status" value="1"/>
</dbReference>
<dbReference type="Pfam" id="PF00576">
    <property type="entry name" value="Transthyretin"/>
    <property type="match status" value="1"/>
</dbReference>
<comment type="subunit">
    <text evidence="4 9">Homotetramer.</text>
</comment>
<dbReference type="EMBL" id="CP136864">
    <property type="protein sequence ID" value="WOJ94092.1"/>
    <property type="molecule type" value="Genomic_DNA"/>
</dbReference>
<protein>
    <recommendedName>
        <fullName evidence="6 9">5-hydroxyisourate hydrolase</fullName>
        <shortName evidence="9">HIU hydrolase</shortName>
        <shortName evidence="9">HIUHase</shortName>
        <ecNumber evidence="5 9">3.5.2.17</ecNumber>
    </recommendedName>
</protein>
<evidence type="ECO:0000256" key="6">
    <source>
        <dbReference type="ARBA" id="ARBA00017539"/>
    </source>
</evidence>
<evidence type="ECO:0000259" key="10">
    <source>
        <dbReference type="SMART" id="SM00095"/>
    </source>
</evidence>
<dbReference type="GO" id="GO:0033971">
    <property type="term" value="F:hydroxyisourate hydrolase activity"/>
    <property type="evidence" value="ECO:0007669"/>
    <property type="project" value="UniProtKB-EC"/>
</dbReference>
<dbReference type="CDD" id="cd05822">
    <property type="entry name" value="TLP_HIUase"/>
    <property type="match status" value="1"/>
</dbReference>
<comment type="function">
    <text evidence="2">Catalyzes the hydrolysis of 5-hydroxyisourate (HIU) to 2-oxo-4-hydroxy-4-carboxy-5-ureidoimidazoline (OHCU).</text>
</comment>
<comment type="similarity">
    <text evidence="3 9">Belongs to the transthyretin family. 5-hydroxyisourate hydrolase subfamily.</text>
</comment>
<dbReference type="PANTHER" id="PTHR10395">
    <property type="entry name" value="URICASE AND TRANSTHYRETIN-RELATED"/>
    <property type="match status" value="1"/>
</dbReference>
<sequence>MSQITTHILDTARGQPAEGVPLALYQQDGEQWTQLGAGVTNSDGRVAALLDPNNKLPAGTYRMHFSTDEYFSTLGLSVFYPYVDVVFNLGDSGEHYHIPLLLSPFAYSTYRGS</sequence>
<dbReference type="SMART" id="SM00095">
    <property type="entry name" value="TR_THY"/>
    <property type="match status" value="1"/>
</dbReference>
<evidence type="ECO:0000256" key="5">
    <source>
        <dbReference type="ARBA" id="ARBA00012609"/>
    </source>
</evidence>
<dbReference type="RefSeq" id="WP_407348731.1">
    <property type="nucleotide sequence ID" value="NZ_CP136864.1"/>
</dbReference>
<gene>
    <name evidence="11" type="primary">uraH</name>
    <name evidence="11" type="ORF">R0135_02725</name>
</gene>
<evidence type="ECO:0000256" key="9">
    <source>
        <dbReference type="RuleBase" id="RU361270"/>
    </source>
</evidence>
<evidence type="ECO:0000256" key="3">
    <source>
        <dbReference type="ARBA" id="ARBA00009850"/>
    </source>
</evidence>
<evidence type="ECO:0000256" key="4">
    <source>
        <dbReference type="ARBA" id="ARBA00011881"/>
    </source>
</evidence>
<accession>A0ABZ0I3M3</accession>
<keyword evidence="8 9" id="KW-0378">Hydrolase</keyword>
<evidence type="ECO:0000256" key="1">
    <source>
        <dbReference type="ARBA" id="ARBA00001043"/>
    </source>
</evidence>
<evidence type="ECO:0000256" key="2">
    <source>
        <dbReference type="ARBA" id="ARBA00002704"/>
    </source>
</evidence>
<dbReference type="EC" id="3.5.2.17" evidence="5 9"/>
<comment type="catalytic activity">
    <reaction evidence="1 9">
        <text>5-hydroxyisourate + H2O = 5-hydroxy-2-oxo-4-ureido-2,5-dihydro-1H-imidazole-5-carboxylate + H(+)</text>
        <dbReference type="Rhea" id="RHEA:23736"/>
        <dbReference type="ChEBI" id="CHEBI:15377"/>
        <dbReference type="ChEBI" id="CHEBI:15378"/>
        <dbReference type="ChEBI" id="CHEBI:18072"/>
        <dbReference type="ChEBI" id="CHEBI:58639"/>
        <dbReference type="EC" id="3.5.2.17"/>
    </reaction>
</comment>
<reference evidence="11 12" key="1">
    <citation type="submission" date="2023-10" db="EMBL/GenBank/DDBJ databases">
        <title>Two novel species belonging to the OM43/NOR5 clade.</title>
        <authorList>
            <person name="Park M."/>
        </authorList>
    </citation>
    <scope>NUCLEOTIDE SEQUENCE [LARGE SCALE GENOMIC DNA]</scope>
    <source>
        <strain evidence="11 12">IMCC43200</strain>
    </source>
</reference>
<dbReference type="InterPro" id="IPR000895">
    <property type="entry name" value="Transthyretin/HIU_hydrolase"/>
</dbReference>
<dbReference type="InterPro" id="IPR036817">
    <property type="entry name" value="Transthyretin/HIU_hydrolase_sf"/>
</dbReference>
<evidence type="ECO:0000256" key="8">
    <source>
        <dbReference type="ARBA" id="ARBA00022801"/>
    </source>
</evidence>
<dbReference type="Proteomes" id="UP001626537">
    <property type="component" value="Chromosome"/>
</dbReference>
<evidence type="ECO:0000256" key="7">
    <source>
        <dbReference type="ARBA" id="ARBA00022631"/>
    </source>
</evidence>
<dbReference type="PRINTS" id="PR00189">
    <property type="entry name" value="TRNSTHYRETIN"/>
</dbReference>
<name>A0ABZ0I3M3_9GAMM</name>
<dbReference type="InterPro" id="IPR023416">
    <property type="entry name" value="Transthyretin/HIU_hydrolase_d"/>
</dbReference>
<proteinExistence type="inferred from homology"/>
<keyword evidence="12" id="KW-1185">Reference proteome</keyword>